<name>A0A6A6KNS0_HEVBR</name>
<sequence length="102" mass="11206">MAFLRLGSKSEAFHREGRTWLFTTGLQSDVTIEIGEMAFNLLKFPLLSRSGLLEKRIEELSCENGSILVLKLDGIPGGAKAFELISKFCYGVKLALTAVNVV</sequence>
<organism evidence="2 3">
    <name type="scientific">Hevea brasiliensis</name>
    <name type="common">Para rubber tree</name>
    <name type="synonym">Siphonia brasiliensis</name>
    <dbReference type="NCBI Taxonomy" id="3981"/>
    <lineage>
        <taxon>Eukaryota</taxon>
        <taxon>Viridiplantae</taxon>
        <taxon>Streptophyta</taxon>
        <taxon>Embryophyta</taxon>
        <taxon>Tracheophyta</taxon>
        <taxon>Spermatophyta</taxon>
        <taxon>Magnoliopsida</taxon>
        <taxon>eudicotyledons</taxon>
        <taxon>Gunneridae</taxon>
        <taxon>Pentapetalae</taxon>
        <taxon>rosids</taxon>
        <taxon>fabids</taxon>
        <taxon>Malpighiales</taxon>
        <taxon>Euphorbiaceae</taxon>
        <taxon>Crotonoideae</taxon>
        <taxon>Micrandreae</taxon>
        <taxon>Hevea</taxon>
    </lineage>
</organism>
<gene>
    <name evidence="2" type="ORF">GH714_039190</name>
</gene>
<comment type="pathway">
    <text evidence="1">Protein modification; protein ubiquitination.</text>
</comment>
<dbReference type="InterPro" id="IPR043454">
    <property type="entry name" value="NPH3/RPT2-like"/>
</dbReference>
<dbReference type="PANTHER" id="PTHR32370">
    <property type="entry name" value="OS12G0117600 PROTEIN"/>
    <property type="match status" value="1"/>
</dbReference>
<dbReference type="Gene3D" id="3.30.710.10">
    <property type="entry name" value="Potassium Channel Kv1.1, Chain A"/>
    <property type="match status" value="1"/>
</dbReference>
<dbReference type="Proteomes" id="UP000467840">
    <property type="component" value="Chromosome 8"/>
</dbReference>
<accession>A0A6A6KNS0</accession>
<dbReference type="SUPFAM" id="SSF54695">
    <property type="entry name" value="POZ domain"/>
    <property type="match status" value="1"/>
</dbReference>
<comment type="caution">
    <text evidence="2">The sequence shown here is derived from an EMBL/GenBank/DDBJ whole genome shotgun (WGS) entry which is preliminary data.</text>
</comment>
<proteinExistence type="predicted"/>
<protein>
    <recommendedName>
        <fullName evidence="4">BTB domain-containing protein</fullName>
    </recommendedName>
</protein>
<evidence type="ECO:0000256" key="1">
    <source>
        <dbReference type="ARBA" id="ARBA00004906"/>
    </source>
</evidence>
<keyword evidence="3" id="KW-1185">Reference proteome</keyword>
<evidence type="ECO:0000313" key="3">
    <source>
        <dbReference type="Proteomes" id="UP000467840"/>
    </source>
</evidence>
<dbReference type="AlphaFoldDB" id="A0A6A6KNS0"/>
<evidence type="ECO:0000313" key="2">
    <source>
        <dbReference type="EMBL" id="KAF2289925.1"/>
    </source>
</evidence>
<dbReference type="EMBL" id="JAAGAX010000016">
    <property type="protein sequence ID" value="KAF2289925.1"/>
    <property type="molecule type" value="Genomic_DNA"/>
</dbReference>
<evidence type="ECO:0008006" key="4">
    <source>
        <dbReference type="Google" id="ProtNLM"/>
    </source>
</evidence>
<dbReference type="InterPro" id="IPR011333">
    <property type="entry name" value="SKP1/BTB/POZ_sf"/>
</dbReference>
<reference evidence="2 3" key="1">
    <citation type="journal article" date="2020" name="Mol. Plant">
        <title>The Chromosome-Based Rubber Tree Genome Provides New Insights into Spurge Genome Evolution and Rubber Biosynthesis.</title>
        <authorList>
            <person name="Liu J."/>
            <person name="Shi C."/>
            <person name="Shi C.C."/>
            <person name="Li W."/>
            <person name="Zhang Q.J."/>
            <person name="Zhang Y."/>
            <person name="Li K."/>
            <person name="Lu H.F."/>
            <person name="Shi C."/>
            <person name="Zhu S.T."/>
            <person name="Xiao Z.Y."/>
            <person name="Nan H."/>
            <person name="Yue Y."/>
            <person name="Zhu X.G."/>
            <person name="Wu Y."/>
            <person name="Hong X.N."/>
            <person name="Fan G.Y."/>
            <person name="Tong Y."/>
            <person name="Zhang D."/>
            <person name="Mao C.L."/>
            <person name="Liu Y.L."/>
            <person name="Hao S.J."/>
            <person name="Liu W.Q."/>
            <person name="Lv M.Q."/>
            <person name="Zhang H.B."/>
            <person name="Liu Y."/>
            <person name="Hu-Tang G.R."/>
            <person name="Wang J.P."/>
            <person name="Wang J.H."/>
            <person name="Sun Y.H."/>
            <person name="Ni S.B."/>
            <person name="Chen W.B."/>
            <person name="Zhang X.C."/>
            <person name="Jiao Y.N."/>
            <person name="Eichler E.E."/>
            <person name="Li G.H."/>
            <person name="Liu X."/>
            <person name="Gao L.Z."/>
        </authorList>
    </citation>
    <scope>NUCLEOTIDE SEQUENCE [LARGE SCALE GENOMIC DNA]</scope>
    <source>
        <strain evidence="3">cv. GT1</strain>
        <tissue evidence="2">Leaf</tissue>
    </source>
</reference>